<accession>A0A5C7IUJ9</accession>
<feature type="region of interest" description="Disordered" evidence="1">
    <location>
        <begin position="224"/>
        <end position="266"/>
    </location>
</feature>
<proteinExistence type="predicted"/>
<dbReference type="EMBL" id="VAHF01000001">
    <property type="protein sequence ID" value="TXG72192.1"/>
    <property type="molecule type" value="Genomic_DNA"/>
</dbReference>
<dbReference type="PANTHER" id="PTHR35512:SF1">
    <property type="entry name" value="OS11G0550900 PROTEIN"/>
    <property type="match status" value="1"/>
</dbReference>
<evidence type="ECO:0000313" key="3">
    <source>
        <dbReference type="Proteomes" id="UP000323000"/>
    </source>
</evidence>
<evidence type="ECO:0000313" key="2">
    <source>
        <dbReference type="EMBL" id="TXG72192.1"/>
    </source>
</evidence>
<feature type="region of interest" description="Disordered" evidence="1">
    <location>
        <begin position="162"/>
        <end position="201"/>
    </location>
</feature>
<keyword evidence="3" id="KW-1185">Reference proteome</keyword>
<dbReference type="Proteomes" id="UP000323000">
    <property type="component" value="Chromosome 1"/>
</dbReference>
<feature type="compositionally biased region" description="Basic and acidic residues" evidence="1">
    <location>
        <begin position="238"/>
        <end position="266"/>
    </location>
</feature>
<sequence length="313" mass="33627">MQQLKAIRHEIRSVSFVNPAPMTRKLMDSPMIIENSSSDKSEGEQKSTNAVDYTFKPSVSINIHSQATAYSKLAESEDVKCGSSKSSADGENFNFEDGPFTILPLSAESTGMLPNRKVFQTSYRSPLVDIKDDNNVKFLLCEDRVIPQVGVTLVKKVDQSPRGADVHDVQPPVPPTHVKPTHFASASEGNQVSGSVPATQPSLCTSTVQSTEIGEGCPTYYSDDSALSHFDQESSDGGSDHDFQPNMEHDSGPDSVNKDHHNHATSDRTPFHIPGLTSFSFVSIALVLLLPLASLGNASVGLVESPGTIANVA</sequence>
<comment type="caution">
    <text evidence="2">The sequence shown here is derived from an EMBL/GenBank/DDBJ whole genome shotgun (WGS) entry which is preliminary data.</text>
</comment>
<gene>
    <name evidence="2" type="ORF">EZV62_000771</name>
</gene>
<protein>
    <submittedName>
        <fullName evidence="2">Uncharacterized protein</fullName>
    </submittedName>
</protein>
<dbReference type="AlphaFoldDB" id="A0A5C7IUJ9"/>
<dbReference type="PANTHER" id="PTHR35512">
    <property type="entry name" value="OS11G0550900 PROTEIN"/>
    <property type="match status" value="1"/>
</dbReference>
<feature type="compositionally biased region" description="Polar residues" evidence="1">
    <location>
        <begin position="187"/>
        <end position="201"/>
    </location>
</feature>
<evidence type="ECO:0000256" key="1">
    <source>
        <dbReference type="SAM" id="MobiDB-lite"/>
    </source>
</evidence>
<organism evidence="2 3">
    <name type="scientific">Acer yangbiense</name>
    <dbReference type="NCBI Taxonomy" id="1000413"/>
    <lineage>
        <taxon>Eukaryota</taxon>
        <taxon>Viridiplantae</taxon>
        <taxon>Streptophyta</taxon>
        <taxon>Embryophyta</taxon>
        <taxon>Tracheophyta</taxon>
        <taxon>Spermatophyta</taxon>
        <taxon>Magnoliopsida</taxon>
        <taxon>eudicotyledons</taxon>
        <taxon>Gunneridae</taxon>
        <taxon>Pentapetalae</taxon>
        <taxon>rosids</taxon>
        <taxon>malvids</taxon>
        <taxon>Sapindales</taxon>
        <taxon>Sapindaceae</taxon>
        <taxon>Hippocastanoideae</taxon>
        <taxon>Acereae</taxon>
        <taxon>Acer</taxon>
    </lineage>
</organism>
<reference evidence="3" key="1">
    <citation type="journal article" date="2019" name="Gigascience">
        <title>De novo genome assembly of the endangered Acer yangbiense, a plant species with extremely small populations endemic to Yunnan Province, China.</title>
        <authorList>
            <person name="Yang J."/>
            <person name="Wariss H.M."/>
            <person name="Tao L."/>
            <person name="Zhang R."/>
            <person name="Yun Q."/>
            <person name="Hollingsworth P."/>
            <person name="Dao Z."/>
            <person name="Luo G."/>
            <person name="Guo H."/>
            <person name="Ma Y."/>
            <person name="Sun W."/>
        </authorList>
    </citation>
    <scope>NUCLEOTIDE SEQUENCE [LARGE SCALE GENOMIC DNA]</scope>
    <source>
        <strain evidence="3">cv. Malutang</strain>
    </source>
</reference>
<dbReference type="OrthoDB" id="45251at2759"/>
<name>A0A5C7IUJ9_9ROSI</name>